<name>A0ABN8ECP5_CHISP</name>
<evidence type="ECO:0000256" key="2">
    <source>
        <dbReference type="ARBA" id="ARBA00022729"/>
    </source>
</evidence>
<evidence type="ECO:0000256" key="5">
    <source>
        <dbReference type="SAM" id="Phobius"/>
    </source>
</evidence>
<evidence type="ECO:0008006" key="9">
    <source>
        <dbReference type="Google" id="ProtNLM"/>
    </source>
</evidence>
<evidence type="ECO:0000256" key="4">
    <source>
        <dbReference type="ARBA" id="ARBA00023180"/>
    </source>
</evidence>
<evidence type="ECO:0000313" key="8">
    <source>
        <dbReference type="Proteomes" id="UP001153292"/>
    </source>
</evidence>
<keyword evidence="2 6" id="KW-0732">Signal</keyword>
<evidence type="ECO:0000256" key="1">
    <source>
        <dbReference type="ARBA" id="ARBA00008139"/>
    </source>
</evidence>
<evidence type="ECO:0000256" key="6">
    <source>
        <dbReference type="SAM" id="SignalP"/>
    </source>
</evidence>
<proteinExistence type="inferred from homology"/>
<gene>
    <name evidence="7" type="ORF">CHILSU_LOCUS2363</name>
</gene>
<dbReference type="Proteomes" id="UP001153292">
    <property type="component" value="Chromosome 13"/>
</dbReference>
<organism evidence="7 8">
    <name type="scientific">Chilo suppressalis</name>
    <name type="common">Asiatic rice borer moth</name>
    <dbReference type="NCBI Taxonomy" id="168631"/>
    <lineage>
        <taxon>Eukaryota</taxon>
        <taxon>Metazoa</taxon>
        <taxon>Ecdysozoa</taxon>
        <taxon>Arthropoda</taxon>
        <taxon>Hexapoda</taxon>
        <taxon>Insecta</taxon>
        <taxon>Pterygota</taxon>
        <taxon>Neoptera</taxon>
        <taxon>Endopterygota</taxon>
        <taxon>Lepidoptera</taxon>
        <taxon>Glossata</taxon>
        <taxon>Ditrysia</taxon>
        <taxon>Pyraloidea</taxon>
        <taxon>Crambidae</taxon>
        <taxon>Crambinae</taxon>
        <taxon>Chilo</taxon>
    </lineage>
</organism>
<dbReference type="InterPro" id="IPR001548">
    <property type="entry name" value="Peptidase_M2"/>
</dbReference>
<feature type="signal peptide" evidence="6">
    <location>
        <begin position="1"/>
        <end position="22"/>
    </location>
</feature>
<reference evidence="7" key="1">
    <citation type="submission" date="2021-12" db="EMBL/GenBank/DDBJ databases">
        <authorList>
            <person name="King R."/>
        </authorList>
    </citation>
    <scope>NUCLEOTIDE SEQUENCE</scope>
</reference>
<dbReference type="PANTHER" id="PTHR10514">
    <property type="entry name" value="ANGIOTENSIN-CONVERTING ENZYME"/>
    <property type="match status" value="1"/>
</dbReference>
<dbReference type="PANTHER" id="PTHR10514:SF44">
    <property type="entry name" value="ANGIOTENSIN-CONVERTING ENZYME-RELATED"/>
    <property type="match status" value="1"/>
</dbReference>
<protein>
    <recommendedName>
        <fullName evidence="9">Angiotensin-converting enzyme</fullName>
    </recommendedName>
</protein>
<dbReference type="Pfam" id="PF01401">
    <property type="entry name" value="Peptidase_M2"/>
    <property type="match status" value="1"/>
</dbReference>
<feature type="chain" id="PRO_5046099831" description="Angiotensin-converting enzyme" evidence="6">
    <location>
        <begin position="23"/>
        <end position="707"/>
    </location>
</feature>
<evidence type="ECO:0000313" key="7">
    <source>
        <dbReference type="EMBL" id="CAH0672770.1"/>
    </source>
</evidence>
<accession>A0ABN8ECP5</accession>
<sequence>MKTALPVVSVYYFTLLLSATSSVEDRGWLNSVVELVEMDYIDNCVERATSTWEELMGMEQGLTKKLERDKSFGVFASKIRDEVKRAVTGHALGQDDDILKRKVKLLLQPGDVLLDTEQWIKLVTFGVTSQHKLRFATNYDCGGTNCSLREFHISYARQQDEETLRRMKQSWERNLPDTNEYLEQILPLLRNSSKDYKTVEEYWDSLVEYEGAILKARELWDNVKPLYTKLHNYIALRLKGADAVGKTLPVHLLRSLNGDDWSNIIESLLPKHPAVYQKVHANLELMNLGGMKSFKAAAKLISDLKLGEIKPEVLSESVFNGTCPPTLIDWCKPNKVRIVSCKDVSIGNYLDAHEATMKILYKQATAMYSNNTFILREAPRYSAVYEAIPGFVSLLALSPYAIDRNGLFQVDVFNINGNHHRLILQLMLALRDLPKLNFYLAADEWRLKVLMGTLPPTSWSEFREKFSMLETSDQDLLSDPYVLLNKPFIGKFMGLILKYQIYQSFAEELESDDDDLLAHVGANHERLSETMIQGYSTQWPELVSDLLAQKENGLEYTGLTDYYRLLDEYLDWQLDPTNKDIDEINEIDDYIEPESIKNEEDFDLENAVEVEVPYEDTQLANQIETGEDRSKFGAETSTVAVLEIKNPIEAGDQKSGAEDVKAASYNVYWWIGIAVAIAVVVIIIAIIARKRHNHRKQLERQRENSRA</sequence>
<keyword evidence="5" id="KW-0472">Membrane</keyword>
<evidence type="ECO:0000256" key="3">
    <source>
        <dbReference type="ARBA" id="ARBA00023157"/>
    </source>
</evidence>
<keyword evidence="4" id="KW-0325">Glycoprotein</keyword>
<keyword evidence="3" id="KW-1015">Disulfide bond</keyword>
<comment type="similarity">
    <text evidence="1">Belongs to the peptidase M2 family.</text>
</comment>
<dbReference type="SUPFAM" id="SSF55486">
    <property type="entry name" value="Metalloproteases ('zincins'), catalytic domain"/>
    <property type="match status" value="1"/>
</dbReference>
<keyword evidence="5" id="KW-0812">Transmembrane</keyword>
<keyword evidence="8" id="KW-1185">Reference proteome</keyword>
<keyword evidence="5" id="KW-1133">Transmembrane helix</keyword>
<feature type="transmembrane region" description="Helical" evidence="5">
    <location>
        <begin position="667"/>
        <end position="688"/>
    </location>
</feature>
<dbReference type="EMBL" id="OU963906">
    <property type="protein sequence ID" value="CAH0672770.1"/>
    <property type="molecule type" value="Genomic_DNA"/>
</dbReference>